<dbReference type="GO" id="GO:0043111">
    <property type="term" value="P:replication fork arrest"/>
    <property type="evidence" value="ECO:0007669"/>
    <property type="project" value="TreeGrafter"/>
</dbReference>
<evidence type="ECO:0000313" key="9">
    <source>
        <dbReference type="EMBL" id="KAF6208066.1"/>
    </source>
</evidence>
<feature type="region of interest" description="Disordered" evidence="7">
    <location>
        <begin position="218"/>
        <end position="297"/>
    </location>
</feature>
<comment type="function">
    <text evidence="6">Plays an important role in the control of DNA replication and the maintenance of replication fork stability.</text>
</comment>
<name>A0A6A4IXU5_APOLU</name>
<accession>A0A6A4IXU5</accession>
<feature type="compositionally biased region" description="Polar residues" evidence="7">
    <location>
        <begin position="218"/>
        <end position="227"/>
    </location>
</feature>
<sequence>MVPWSTDQLQGLSTGVAHLQDSYPTWKIYLKNLRLLLDLMTKNVVEGTPRKAEQMKLKKRMMKLEELFTRLQHWAHRLFPKMTFEDCIERIEELGHKREIQTNMHKLRMGMVDLNEGQEQVADDEEVRPASPNPPVDDAFDQLIMTAPAPVKQVTLTEEQRARMLRNRLLAEERRMARRLAREKELTEQRNAAASDSVEDGIPIEHNLMNQGPILFPDSTTPNTSSAVIPGLEAGGQSIPATIPTNKTLDDSPIEENNASNDPASENINNDVNTDLASMDVDAHDLQTIKNSPDLSS</sequence>
<evidence type="ECO:0000256" key="4">
    <source>
        <dbReference type="ARBA" id="ARBA00023242"/>
    </source>
</evidence>
<dbReference type="GO" id="GO:0031298">
    <property type="term" value="C:replication fork protection complex"/>
    <property type="evidence" value="ECO:0007669"/>
    <property type="project" value="TreeGrafter"/>
</dbReference>
<keyword evidence="4 6" id="KW-0539">Nucleus</keyword>
<reference evidence="9" key="1">
    <citation type="journal article" date="2021" name="Mol. Ecol. Resour.">
        <title>Apolygus lucorum genome provides insights into omnivorousness and mesophyll feeding.</title>
        <authorList>
            <person name="Liu Y."/>
            <person name="Liu H."/>
            <person name="Wang H."/>
            <person name="Huang T."/>
            <person name="Liu B."/>
            <person name="Yang B."/>
            <person name="Yin L."/>
            <person name="Li B."/>
            <person name="Zhang Y."/>
            <person name="Zhang S."/>
            <person name="Jiang F."/>
            <person name="Zhang X."/>
            <person name="Ren Y."/>
            <person name="Wang B."/>
            <person name="Wang S."/>
            <person name="Lu Y."/>
            <person name="Wu K."/>
            <person name="Fan W."/>
            <person name="Wang G."/>
        </authorList>
    </citation>
    <scope>NUCLEOTIDE SEQUENCE</scope>
    <source>
        <strain evidence="9">12Hb</strain>
    </source>
</reference>
<dbReference type="InterPro" id="IPR040038">
    <property type="entry name" value="TIPIN/Csm3/Swi3"/>
</dbReference>
<comment type="caution">
    <text evidence="9">The sequence shown here is derived from an EMBL/GenBank/DDBJ whole genome shotgun (WGS) entry which is preliminary data.</text>
</comment>
<dbReference type="GO" id="GO:0031297">
    <property type="term" value="P:replication fork processing"/>
    <property type="evidence" value="ECO:0007669"/>
    <property type="project" value="UniProtKB-UniRule"/>
</dbReference>
<comment type="similarity">
    <text evidence="2 6">Belongs to the CSM3 family.</text>
</comment>
<feature type="compositionally biased region" description="Polar residues" evidence="7">
    <location>
        <begin position="288"/>
        <end position="297"/>
    </location>
</feature>
<proteinExistence type="inferred from homology"/>
<dbReference type="AlphaFoldDB" id="A0A6A4IXU5"/>
<dbReference type="EMBL" id="WIXP02000007">
    <property type="protein sequence ID" value="KAF6208066.1"/>
    <property type="molecule type" value="Genomic_DNA"/>
</dbReference>
<organism evidence="9 10">
    <name type="scientific">Apolygus lucorum</name>
    <name type="common">Small green plant bug</name>
    <name type="synonym">Lygocoris lucorum</name>
    <dbReference type="NCBI Taxonomy" id="248454"/>
    <lineage>
        <taxon>Eukaryota</taxon>
        <taxon>Metazoa</taxon>
        <taxon>Ecdysozoa</taxon>
        <taxon>Arthropoda</taxon>
        <taxon>Hexapoda</taxon>
        <taxon>Insecta</taxon>
        <taxon>Pterygota</taxon>
        <taxon>Neoptera</taxon>
        <taxon>Paraneoptera</taxon>
        <taxon>Hemiptera</taxon>
        <taxon>Heteroptera</taxon>
        <taxon>Panheteroptera</taxon>
        <taxon>Cimicomorpha</taxon>
        <taxon>Miridae</taxon>
        <taxon>Mirini</taxon>
        <taxon>Apolygus</taxon>
    </lineage>
</organism>
<feature type="compositionally biased region" description="Polar residues" evidence="7">
    <location>
        <begin position="255"/>
        <end position="276"/>
    </location>
</feature>
<dbReference type="GO" id="GO:0003677">
    <property type="term" value="F:DNA binding"/>
    <property type="evidence" value="ECO:0007669"/>
    <property type="project" value="TreeGrafter"/>
</dbReference>
<keyword evidence="3 6" id="KW-0227">DNA damage</keyword>
<dbReference type="OrthoDB" id="437078at2759"/>
<evidence type="ECO:0000256" key="3">
    <source>
        <dbReference type="ARBA" id="ARBA00022763"/>
    </source>
</evidence>
<evidence type="ECO:0000256" key="6">
    <source>
        <dbReference type="RuleBase" id="RU366049"/>
    </source>
</evidence>
<dbReference type="PANTHER" id="PTHR13220:SF11">
    <property type="entry name" value="TIMELESS-INTERACTING PROTEIN"/>
    <property type="match status" value="1"/>
</dbReference>
<gene>
    <name evidence="9" type="ORF">GE061_016516</name>
</gene>
<dbReference type="GO" id="GO:0000076">
    <property type="term" value="P:DNA replication checkpoint signaling"/>
    <property type="evidence" value="ECO:0007669"/>
    <property type="project" value="UniProtKB-UniRule"/>
</dbReference>
<evidence type="ECO:0000256" key="1">
    <source>
        <dbReference type="ARBA" id="ARBA00004123"/>
    </source>
</evidence>
<evidence type="ECO:0000313" key="10">
    <source>
        <dbReference type="Proteomes" id="UP000466442"/>
    </source>
</evidence>
<protein>
    <recommendedName>
        <fullName evidence="6">TIMELESS-interacting protein</fullName>
    </recommendedName>
</protein>
<keyword evidence="10" id="KW-1185">Reference proteome</keyword>
<evidence type="ECO:0000259" key="8">
    <source>
        <dbReference type="Pfam" id="PF07962"/>
    </source>
</evidence>
<dbReference type="Proteomes" id="UP000466442">
    <property type="component" value="Unassembled WGS sequence"/>
</dbReference>
<comment type="subcellular location">
    <subcellularLocation>
        <location evidence="1 6">Nucleus</location>
    </subcellularLocation>
</comment>
<evidence type="ECO:0000256" key="7">
    <source>
        <dbReference type="SAM" id="MobiDB-lite"/>
    </source>
</evidence>
<evidence type="ECO:0000256" key="2">
    <source>
        <dbReference type="ARBA" id="ARBA00006075"/>
    </source>
</evidence>
<keyword evidence="5 6" id="KW-0131">Cell cycle</keyword>
<dbReference type="GO" id="GO:0006974">
    <property type="term" value="P:DNA damage response"/>
    <property type="evidence" value="ECO:0007669"/>
    <property type="project" value="UniProtKB-KW"/>
</dbReference>
<dbReference type="InterPro" id="IPR012923">
    <property type="entry name" value="Csm3"/>
</dbReference>
<dbReference type="PANTHER" id="PTHR13220">
    <property type="entry name" value="TIMELESS INTERACTING-RELATED"/>
    <property type="match status" value="1"/>
</dbReference>
<dbReference type="Pfam" id="PF07962">
    <property type="entry name" value="Swi3"/>
    <property type="match status" value="1"/>
</dbReference>
<evidence type="ECO:0000256" key="5">
    <source>
        <dbReference type="ARBA" id="ARBA00023306"/>
    </source>
</evidence>
<feature type="domain" description="Chromosome segregation in meiosis protein 3" evidence="8">
    <location>
        <begin position="53"/>
        <end position="111"/>
    </location>
</feature>